<dbReference type="Proteomes" id="UP000017836">
    <property type="component" value="Unassembled WGS sequence"/>
</dbReference>
<accession>W1NX54</accession>
<evidence type="ECO:0000313" key="3">
    <source>
        <dbReference type="Proteomes" id="UP000017836"/>
    </source>
</evidence>
<evidence type="ECO:0000313" key="2">
    <source>
        <dbReference type="EMBL" id="ERM99928.1"/>
    </source>
</evidence>
<dbReference type="PANTHER" id="PTHR32166">
    <property type="entry name" value="OSJNBA0013A04.12 PROTEIN"/>
    <property type="match status" value="1"/>
</dbReference>
<proteinExistence type="predicted"/>
<protein>
    <recommendedName>
        <fullName evidence="1">DUF659 domain-containing protein</fullName>
    </recommendedName>
</protein>
<dbReference type="HOGENOM" id="CLU_016471_6_0_1"/>
<dbReference type="InterPro" id="IPR012337">
    <property type="entry name" value="RNaseH-like_sf"/>
</dbReference>
<keyword evidence="3" id="KW-1185">Reference proteome</keyword>
<gene>
    <name evidence="2" type="ORF">AMTR_s00110p00090690</name>
</gene>
<evidence type="ECO:0000259" key="1">
    <source>
        <dbReference type="Pfam" id="PF04937"/>
    </source>
</evidence>
<dbReference type="EMBL" id="KI394965">
    <property type="protein sequence ID" value="ERM99928.1"/>
    <property type="molecule type" value="Genomic_DNA"/>
</dbReference>
<dbReference type="Pfam" id="PF04937">
    <property type="entry name" value="DUF659"/>
    <property type="match status" value="1"/>
</dbReference>
<dbReference type="InterPro" id="IPR007021">
    <property type="entry name" value="DUF659"/>
</dbReference>
<dbReference type="OMA" id="CATHCLV"/>
<dbReference type="PANTHER" id="PTHR32166:SF24">
    <property type="entry name" value="F16P17.2 PROTEIN"/>
    <property type="match status" value="1"/>
</dbReference>
<reference evidence="3" key="1">
    <citation type="journal article" date="2013" name="Science">
        <title>The Amborella genome and the evolution of flowering plants.</title>
        <authorList>
            <consortium name="Amborella Genome Project"/>
        </authorList>
    </citation>
    <scope>NUCLEOTIDE SEQUENCE [LARGE SCALE GENOMIC DNA]</scope>
</reference>
<dbReference type="Gramene" id="ERM99928">
    <property type="protein sequence ID" value="ERM99928"/>
    <property type="gene ID" value="AMTR_s00110p00090690"/>
</dbReference>
<name>W1NX54_AMBTC</name>
<dbReference type="AlphaFoldDB" id="W1NX54"/>
<sequence>MEEVGDKHVVQFITGNARACVFAGNKLMEKRKHLVWTPCAAHSINLMLEKIGEIKIVKETLEEARLVSRFIYNHSKILFLFREHFKKKEIIRLAITCFVTNYLVVDSIRESEGALKRLFTCEEWLMTASRSPVPV</sequence>
<feature type="domain" description="DUF659" evidence="1">
    <location>
        <begin position="1"/>
        <end position="67"/>
    </location>
</feature>
<dbReference type="eggNOG" id="ENOG502QUNQ">
    <property type="taxonomic scope" value="Eukaryota"/>
</dbReference>
<organism evidence="2 3">
    <name type="scientific">Amborella trichopoda</name>
    <dbReference type="NCBI Taxonomy" id="13333"/>
    <lineage>
        <taxon>Eukaryota</taxon>
        <taxon>Viridiplantae</taxon>
        <taxon>Streptophyta</taxon>
        <taxon>Embryophyta</taxon>
        <taxon>Tracheophyta</taxon>
        <taxon>Spermatophyta</taxon>
        <taxon>Magnoliopsida</taxon>
        <taxon>Amborellales</taxon>
        <taxon>Amborellaceae</taxon>
        <taxon>Amborella</taxon>
    </lineage>
</organism>
<dbReference type="SUPFAM" id="SSF53098">
    <property type="entry name" value="Ribonuclease H-like"/>
    <property type="match status" value="1"/>
</dbReference>